<evidence type="ECO:0000313" key="12">
    <source>
        <dbReference type="EMBL" id="PSS08329.1"/>
    </source>
</evidence>
<dbReference type="InterPro" id="IPR003245">
    <property type="entry name" value="Phytocyanin_dom"/>
</dbReference>
<dbReference type="OrthoDB" id="1937044at2759"/>
<evidence type="ECO:0000256" key="3">
    <source>
        <dbReference type="ARBA" id="ARBA00022622"/>
    </source>
</evidence>
<dbReference type="CDD" id="cd11019">
    <property type="entry name" value="OsENODL1_like"/>
    <property type="match status" value="1"/>
</dbReference>
<dbReference type="FunFam" id="2.60.40.420:FF:000010">
    <property type="entry name" value="Early nodulin-like protein 1"/>
    <property type="match status" value="1"/>
</dbReference>
<evidence type="ECO:0000256" key="5">
    <source>
        <dbReference type="ARBA" id="ARBA00023136"/>
    </source>
</evidence>
<keyword evidence="13" id="KW-1185">Reference proteome</keyword>
<dbReference type="PANTHER" id="PTHR33021:SF505">
    <property type="entry name" value="EARLY NODULIN-LIKE PROTEIN 1"/>
    <property type="match status" value="1"/>
</dbReference>
<dbReference type="AlphaFoldDB" id="A0A2R6QI92"/>
<name>A0A2R6QI92_ACTCC</name>
<evidence type="ECO:0000256" key="10">
    <source>
        <dbReference type="SAM" id="MobiDB-lite"/>
    </source>
</evidence>
<comment type="subcellular location">
    <subcellularLocation>
        <location evidence="1">Cell membrane</location>
        <topology evidence="1">Lipid-anchor</topology>
        <topology evidence="1">GPI-anchor</topology>
    </subcellularLocation>
</comment>
<dbReference type="InterPro" id="IPR039391">
    <property type="entry name" value="Phytocyanin-like"/>
</dbReference>
<dbReference type="InterPro" id="IPR008972">
    <property type="entry name" value="Cupredoxin"/>
</dbReference>
<evidence type="ECO:0000256" key="4">
    <source>
        <dbReference type="ARBA" id="ARBA00022729"/>
    </source>
</evidence>
<evidence type="ECO:0000256" key="9">
    <source>
        <dbReference type="ARBA" id="ARBA00035011"/>
    </source>
</evidence>
<dbReference type="InterPro" id="IPR041846">
    <property type="entry name" value="ENL_dom"/>
</dbReference>
<dbReference type="Gramene" id="PSS08329">
    <property type="protein sequence ID" value="PSS08329"/>
    <property type="gene ID" value="CEY00_Acc18672"/>
</dbReference>
<keyword evidence="7" id="KW-0325">Glycoprotein</keyword>
<comment type="caution">
    <text evidence="12">The sequence shown here is derived from an EMBL/GenBank/DDBJ whole genome shotgun (WGS) entry which is preliminary data.</text>
</comment>
<dbReference type="EMBL" id="NKQK01000016">
    <property type="protein sequence ID" value="PSS08329.1"/>
    <property type="molecule type" value="Genomic_DNA"/>
</dbReference>
<dbReference type="STRING" id="1590841.A0A2R6QI92"/>
<reference evidence="12 13" key="1">
    <citation type="submission" date="2017-07" db="EMBL/GenBank/DDBJ databases">
        <title>An improved, manually edited Actinidia chinensis var. chinensis (kiwifruit) genome highlights the challenges associated with draft genomes and gene prediction in plants.</title>
        <authorList>
            <person name="Pilkington S."/>
            <person name="Crowhurst R."/>
            <person name="Hilario E."/>
            <person name="Nardozza S."/>
            <person name="Fraser L."/>
            <person name="Peng Y."/>
            <person name="Gunaseelan K."/>
            <person name="Simpson R."/>
            <person name="Tahir J."/>
            <person name="Deroles S."/>
            <person name="Templeton K."/>
            <person name="Luo Z."/>
            <person name="Davy M."/>
            <person name="Cheng C."/>
            <person name="Mcneilage M."/>
            <person name="Scaglione D."/>
            <person name="Liu Y."/>
            <person name="Zhang Q."/>
            <person name="Datson P."/>
            <person name="De Silva N."/>
            <person name="Gardiner S."/>
            <person name="Bassett H."/>
            <person name="Chagne D."/>
            <person name="Mccallum J."/>
            <person name="Dzierzon H."/>
            <person name="Deng C."/>
            <person name="Wang Y.-Y."/>
            <person name="Barron N."/>
            <person name="Manako K."/>
            <person name="Bowen J."/>
            <person name="Foster T."/>
            <person name="Erridge Z."/>
            <person name="Tiffin H."/>
            <person name="Waite C."/>
            <person name="Davies K."/>
            <person name="Grierson E."/>
            <person name="Laing W."/>
            <person name="Kirk R."/>
            <person name="Chen X."/>
            <person name="Wood M."/>
            <person name="Montefiori M."/>
            <person name="Brummell D."/>
            <person name="Schwinn K."/>
            <person name="Catanach A."/>
            <person name="Fullerton C."/>
            <person name="Li D."/>
            <person name="Meiyalaghan S."/>
            <person name="Nieuwenhuizen N."/>
            <person name="Read N."/>
            <person name="Prakash R."/>
            <person name="Hunter D."/>
            <person name="Zhang H."/>
            <person name="Mckenzie M."/>
            <person name="Knabel M."/>
            <person name="Harris A."/>
            <person name="Allan A."/>
            <person name="Chen A."/>
            <person name="Janssen B."/>
            <person name="Plunkett B."/>
            <person name="Dwamena C."/>
            <person name="Voogd C."/>
            <person name="Leif D."/>
            <person name="Lafferty D."/>
            <person name="Souleyre E."/>
            <person name="Varkonyi-Gasic E."/>
            <person name="Gambi F."/>
            <person name="Hanley J."/>
            <person name="Yao J.-L."/>
            <person name="Cheung J."/>
            <person name="David K."/>
            <person name="Warren B."/>
            <person name="Marsh K."/>
            <person name="Snowden K."/>
            <person name="Lin-Wang K."/>
            <person name="Brian L."/>
            <person name="Martinez-Sanchez M."/>
            <person name="Wang M."/>
            <person name="Ileperuma N."/>
            <person name="Macnee N."/>
            <person name="Campin R."/>
            <person name="Mcatee P."/>
            <person name="Drummond R."/>
            <person name="Espley R."/>
            <person name="Ireland H."/>
            <person name="Wu R."/>
            <person name="Atkinson R."/>
            <person name="Karunairetnam S."/>
            <person name="Bulley S."/>
            <person name="Chunkath S."/>
            <person name="Hanley Z."/>
            <person name="Storey R."/>
            <person name="Thrimawithana A."/>
            <person name="Thomson S."/>
            <person name="David C."/>
            <person name="Testolin R."/>
        </authorList>
    </citation>
    <scope>NUCLEOTIDE SEQUENCE [LARGE SCALE GENOMIC DNA]</scope>
    <source>
        <strain evidence="13">cv. Red5</strain>
        <tissue evidence="12">Young leaf</tissue>
    </source>
</reference>
<keyword evidence="6" id="KW-1015">Disulfide bond</keyword>
<dbReference type="PANTHER" id="PTHR33021">
    <property type="entry name" value="BLUE COPPER PROTEIN"/>
    <property type="match status" value="1"/>
</dbReference>
<reference evidence="13" key="2">
    <citation type="journal article" date="2018" name="BMC Genomics">
        <title>A manually annotated Actinidia chinensis var. chinensis (kiwifruit) genome highlights the challenges associated with draft genomes and gene prediction in plants.</title>
        <authorList>
            <person name="Pilkington S.M."/>
            <person name="Crowhurst R."/>
            <person name="Hilario E."/>
            <person name="Nardozza S."/>
            <person name="Fraser L."/>
            <person name="Peng Y."/>
            <person name="Gunaseelan K."/>
            <person name="Simpson R."/>
            <person name="Tahir J."/>
            <person name="Deroles S.C."/>
            <person name="Templeton K."/>
            <person name="Luo Z."/>
            <person name="Davy M."/>
            <person name="Cheng C."/>
            <person name="McNeilage M."/>
            <person name="Scaglione D."/>
            <person name="Liu Y."/>
            <person name="Zhang Q."/>
            <person name="Datson P."/>
            <person name="De Silva N."/>
            <person name="Gardiner S.E."/>
            <person name="Bassett H."/>
            <person name="Chagne D."/>
            <person name="McCallum J."/>
            <person name="Dzierzon H."/>
            <person name="Deng C."/>
            <person name="Wang Y.Y."/>
            <person name="Barron L."/>
            <person name="Manako K."/>
            <person name="Bowen J."/>
            <person name="Foster T.M."/>
            <person name="Erridge Z.A."/>
            <person name="Tiffin H."/>
            <person name="Waite C.N."/>
            <person name="Davies K.M."/>
            <person name="Grierson E.P."/>
            <person name="Laing W.A."/>
            <person name="Kirk R."/>
            <person name="Chen X."/>
            <person name="Wood M."/>
            <person name="Montefiori M."/>
            <person name="Brummell D.A."/>
            <person name="Schwinn K.E."/>
            <person name="Catanach A."/>
            <person name="Fullerton C."/>
            <person name="Li D."/>
            <person name="Meiyalaghan S."/>
            <person name="Nieuwenhuizen N."/>
            <person name="Read N."/>
            <person name="Prakash R."/>
            <person name="Hunter D."/>
            <person name="Zhang H."/>
            <person name="McKenzie M."/>
            <person name="Knabel M."/>
            <person name="Harris A."/>
            <person name="Allan A.C."/>
            <person name="Gleave A."/>
            <person name="Chen A."/>
            <person name="Janssen B.J."/>
            <person name="Plunkett B."/>
            <person name="Ampomah-Dwamena C."/>
            <person name="Voogd C."/>
            <person name="Leif D."/>
            <person name="Lafferty D."/>
            <person name="Souleyre E.J.F."/>
            <person name="Varkonyi-Gasic E."/>
            <person name="Gambi F."/>
            <person name="Hanley J."/>
            <person name="Yao J.L."/>
            <person name="Cheung J."/>
            <person name="David K.M."/>
            <person name="Warren B."/>
            <person name="Marsh K."/>
            <person name="Snowden K.C."/>
            <person name="Lin-Wang K."/>
            <person name="Brian L."/>
            <person name="Martinez-Sanchez M."/>
            <person name="Wang M."/>
            <person name="Ileperuma N."/>
            <person name="Macnee N."/>
            <person name="Campin R."/>
            <person name="McAtee P."/>
            <person name="Drummond R.S.M."/>
            <person name="Espley R.V."/>
            <person name="Ireland H.S."/>
            <person name="Wu R."/>
            <person name="Atkinson R.G."/>
            <person name="Karunairetnam S."/>
            <person name="Bulley S."/>
            <person name="Chunkath S."/>
            <person name="Hanley Z."/>
            <person name="Storey R."/>
            <person name="Thrimawithana A.H."/>
            <person name="Thomson S."/>
            <person name="David C."/>
            <person name="Testolin R."/>
            <person name="Huang H."/>
            <person name="Hellens R.P."/>
            <person name="Schaffer R.J."/>
        </authorList>
    </citation>
    <scope>NUCLEOTIDE SEQUENCE [LARGE SCALE GENOMIC DNA]</scope>
    <source>
        <strain evidence="13">cv. Red5</strain>
    </source>
</reference>
<dbReference type="Pfam" id="PF02298">
    <property type="entry name" value="Cu_bind_like"/>
    <property type="match status" value="1"/>
</dbReference>
<evidence type="ECO:0000259" key="11">
    <source>
        <dbReference type="PROSITE" id="PS51485"/>
    </source>
</evidence>
<dbReference type="InParanoid" id="A0A2R6QI92"/>
<evidence type="ECO:0000256" key="2">
    <source>
        <dbReference type="ARBA" id="ARBA00022475"/>
    </source>
</evidence>
<sequence>MRTGGGPTRPKSGHTRCHTPGGQLTHCHALGREPMHLHEPEGGQHALSCAKSKAHAPSWAKGEEDYLPRTRPLQRWLTRHAVLTTCVEIERCSLHMQHARDVYRLRTTQLAELLANDQSGKEFLVGGRENSWKVPSSPEDFNKWSGKMRFLIGDFLVLNYDPKLDSVLQVTVEDYKVCSRSNPIKSYTDGNTTISLDHSGAFYFISGAKGHCEEGQKLEVRVLSAKHARRAHPPAISPVSAPVPAPATSPYPVEIIPPVTAPSGGASGLKVGVCVGVVGGFREFGWLGFCHVERERG</sequence>
<evidence type="ECO:0000256" key="6">
    <source>
        <dbReference type="ARBA" id="ARBA00023157"/>
    </source>
</evidence>
<dbReference type="GO" id="GO:0009055">
    <property type="term" value="F:electron transfer activity"/>
    <property type="evidence" value="ECO:0007669"/>
    <property type="project" value="InterPro"/>
</dbReference>
<dbReference type="PROSITE" id="PS51485">
    <property type="entry name" value="PHYTOCYANIN"/>
    <property type="match status" value="1"/>
</dbReference>
<dbReference type="GO" id="GO:0005886">
    <property type="term" value="C:plasma membrane"/>
    <property type="evidence" value="ECO:0007669"/>
    <property type="project" value="UniProtKB-SubCell"/>
</dbReference>
<protein>
    <submittedName>
        <fullName evidence="12">Early nodulin-like protein</fullName>
    </submittedName>
</protein>
<accession>A0A2R6QI92</accession>
<evidence type="ECO:0000313" key="13">
    <source>
        <dbReference type="Proteomes" id="UP000241394"/>
    </source>
</evidence>
<dbReference type="Proteomes" id="UP000241394">
    <property type="component" value="Chromosome LG16"/>
</dbReference>
<proteinExistence type="inferred from homology"/>
<dbReference type="GO" id="GO:0098552">
    <property type="term" value="C:side of membrane"/>
    <property type="evidence" value="ECO:0007669"/>
    <property type="project" value="UniProtKB-KW"/>
</dbReference>
<keyword evidence="4" id="KW-0732">Signal</keyword>
<dbReference type="SUPFAM" id="SSF49503">
    <property type="entry name" value="Cupredoxins"/>
    <property type="match status" value="1"/>
</dbReference>
<feature type="domain" description="Phytocyanin" evidence="11">
    <location>
        <begin position="121"/>
        <end position="224"/>
    </location>
</feature>
<evidence type="ECO:0000256" key="1">
    <source>
        <dbReference type="ARBA" id="ARBA00004609"/>
    </source>
</evidence>
<comment type="similarity">
    <text evidence="9">Belongs to the early nodulin-like (ENODL) family.</text>
</comment>
<gene>
    <name evidence="12" type="ORF">CEY00_Acc18672</name>
</gene>
<keyword evidence="3" id="KW-0336">GPI-anchor</keyword>
<feature type="region of interest" description="Disordered" evidence="10">
    <location>
        <begin position="1"/>
        <end position="23"/>
    </location>
</feature>
<keyword evidence="5" id="KW-0472">Membrane</keyword>
<organism evidence="12 13">
    <name type="scientific">Actinidia chinensis var. chinensis</name>
    <name type="common">Chinese soft-hair kiwi</name>
    <dbReference type="NCBI Taxonomy" id="1590841"/>
    <lineage>
        <taxon>Eukaryota</taxon>
        <taxon>Viridiplantae</taxon>
        <taxon>Streptophyta</taxon>
        <taxon>Embryophyta</taxon>
        <taxon>Tracheophyta</taxon>
        <taxon>Spermatophyta</taxon>
        <taxon>Magnoliopsida</taxon>
        <taxon>eudicotyledons</taxon>
        <taxon>Gunneridae</taxon>
        <taxon>Pentapetalae</taxon>
        <taxon>asterids</taxon>
        <taxon>Ericales</taxon>
        <taxon>Actinidiaceae</taxon>
        <taxon>Actinidia</taxon>
    </lineage>
</organism>
<keyword evidence="8" id="KW-0449">Lipoprotein</keyword>
<dbReference type="Gene3D" id="2.60.40.420">
    <property type="entry name" value="Cupredoxins - blue copper proteins"/>
    <property type="match status" value="1"/>
</dbReference>
<keyword evidence="2" id="KW-1003">Cell membrane</keyword>
<evidence type="ECO:0000256" key="7">
    <source>
        <dbReference type="ARBA" id="ARBA00023180"/>
    </source>
</evidence>
<evidence type="ECO:0000256" key="8">
    <source>
        <dbReference type="ARBA" id="ARBA00023288"/>
    </source>
</evidence>